<name>A0A371PAC8_9ACTN</name>
<reference evidence="2 3" key="1">
    <citation type="submission" date="2018-08" db="EMBL/GenBank/DDBJ databases">
        <title>Aeromicrobium sp. M2KJ-4, whole genome shotgun sequence.</title>
        <authorList>
            <person name="Tuo L."/>
        </authorList>
    </citation>
    <scope>NUCLEOTIDE SEQUENCE [LARGE SCALE GENOMIC DNA]</scope>
    <source>
        <strain evidence="2 3">M2KJ-4</strain>
    </source>
</reference>
<accession>A0A371PAC8</accession>
<dbReference type="PROSITE" id="PS51257">
    <property type="entry name" value="PROKAR_LIPOPROTEIN"/>
    <property type="match status" value="1"/>
</dbReference>
<feature type="signal peptide" evidence="1">
    <location>
        <begin position="1"/>
        <end position="22"/>
    </location>
</feature>
<organism evidence="2 3">
    <name type="scientific">Aeromicrobium endophyticum</name>
    <dbReference type="NCBI Taxonomy" id="2292704"/>
    <lineage>
        <taxon>Bacteria</taxon>
        <taxon>Bacillati</taxon>
        <taxon>Actinomycetota</taxon>
        <taxon>Actinomycetes</taxon>
        <taxon>Propionibacteriales</taxon>
        <taxon>Nocardioidaceae</taxon>
        <taxon>Aeromicrobium</taxon>
    </lineage>
</organism>
<sequence length="72" mass="7039">MGGRIRVALVIAIVGSLTSVLAACGSTTADDQAGGDGGTTFAAGFDGKQALDEAFKGTVFPIPTDAPKPVSA</sequence>
<dbReference type="AlphaFoldDB" id="A0A371PAC8"/>
<feature type="chain" id="PRO_5016604485" evidence="1">
    <location>
        <begin position="23"/>
        <end position="72"/>
    </location>
</feature>
<keyword evidence="1" id="KW-0732">Signal</keyword>
<evidence type="ECO:0000256" key="1">
    <source>
        <dbReference type="SAM" id="SignalP"/>
    </source>
</evidence>
<protein>
    <submittedName>
        <fullName evidence="2">Uncharacterized protein</fullName>
    </submittedName>
</protein>
<dbReference type="Proteomes" id="UP000265581">
    <property type="component" value="Unassembled WGS sequence"/>
</dbReference>
<gene>
    <name evidence="2" type="ORF">DX116_04720</name>
</gene>
<keyword evidence="3" id="KW-1185">Reference proteome</keyword>
<proteinExistence type="predicted"/>
<evidence type="ECO:0000313" key="3">
    <source>
        <dbReference type="Proteomes" id="UP000265581"/>
    </source>
</evidence>
<evidence type="ECO:0000313" key="2">
    <source>
        <dbReference type="EMBL" id="REK72903.1"/>
    </source>
</evidence>
<dbReference type="EMBL" id="QUBR01000001">
    <property type="protein sequence ID" value="REK72903.1"/>
    <property type="molecule type" value="Genomic_DNA"/>
</dbReference>
<comment type="caution">
    <text evidence="2">The sequence shown here is derived from an EMBL/GenBank/DDBJ whole genome shotgun (WGS) entry which is preliminary data.</text>
</comment>